<evidence type="ECO:0000313" key="10">
    <source>
        <dbReference type="Proteomes" id="UP001430614"/>
    </source>
</evidence>
<keyword evidence="4 7" id="KW-0732">Signal</keyword>
<keyword evidence="7" id="KW-1133">Transmembrane helix</keyword>
<evidence type="ECO:0000313" key="9">
    <source>
        <dbReference type="EMBL" id="MCC8405398.1"/>
    </source>
</evidence>
<evidence type="ECO:0000259" key="8">
    <source>
        <dbReference type="Pfam" id="PF03918"/>
    </source>
</evidence>
<reference evidence="9 10" key="1">
    <citation type="submission" date="2021-11" db="EMBL/GenBank/DDBJ databases">
        <authorList>
            <person name="Oh E.-T."/>
            <person name="Kim S.-B."/>
        </authorList>
    </citation>
    <scope>NUCLEOTIDE SEQUENCE [LARGE SCALE GENOMIC DNA]</scope>
    <source>
        <strain evidence="9 10">MMS20-SJTN17</strain>
    </source>
</reference>
<dbReference type="PANTHER" id="PTHR47870">
    <property type="entry name" value="CYTOCHROME C-TYPE BIOGENESIS PROTEIN CCMH"/>
    <property type="match status" value="1"/>
</dbReference>
<evidence type="ECO:0000256" key="7">
    <source>
        <dbReference type="RuleBase" id="RU364112"/>
    </source>
</evidence>
<feature type="transmembrane region" description="Helical" evidence="7">
    <location>
        <begin position="81"/>
        <end position="99"/>
    </location>
</feature>
<keyword evidence="3 7" id="KW-0479">Metal-binding</keyword>
<proteinExistence type="inferred from homology"/>
<keyword evidence="6 7" id="KW-0408">Iron</keyword>
<dbReference type="CDD" id="cd16378">
    <property type="entry name" value="CcmH_N"/>
    <property type="match status" value="1"/>
</dbReference>
<evidence type="ECO:0000256" key="4">
    <source>
        <dbReference type="ARBA" id="ARBA00022729"/>
    </source>
</evidence>
<evidence type="ECO:0000256" key="1">
    <source>
        <dbReference type="ARBA" id="ARBA00010342"/>
    </source>
</evidence>
<gene>
    <name evidence="9" type="ORF">LJ655_26685</name>
</gene>
<organism evidence="9 10">
    <name type="scientific">Paraburkholderia translucens</name>
    <dbReference type="NCBI Taxonomy" id="2886945"/>
    <lineage>
        <taxon>Bacteria</taxon>
        <taxon>Pseudomonadati</taxon>
        <taxon>Pseudomonadota</taxon>
        <taxon>Betaproteobacteria</taxon>
        <taxon>Burkholderiales</taxon>
        <taxon>Burkholderiaceae</taxon>
        <taxon>Paraburkholderia</taxon>
    </lineage>
</organism>
<keyword evidence="5" id="KW-0201">Cytochrome c-type biogenesis</keyword>
<sequence>MAASGESGVDARLRQLNESFRCVVCQNQSLADSNAELAADLRARIRDQVRGGATDEQIRAYMVRRYGDFVLYRPPLKPATWALWLGPFAVLLAGAFAMWRSVAARRDLNIPALNADERARAVALRGDEDGEGAAR</sequence>
<dbReference type="Pfam" id="PF03918">
    <property type="entry name" value="CcmH"/>
    <property type="match status" value="1"/>
</dbReference>
<dbReference type="PANTHER" id="PTHR47870:SF1">
    <property type="entry name" value="CYTOCHROME C-TYPE BIOGENESIS PROTEIN CCMH"/>
    <property type="match status" value="1"/>
</dbReference>
<comment type="function">
    <text evidence="7">Possible subunit of a heme lyase.</text>
</comment>
<comment type="similarity">
    <text evidence="1 7">Belongs to the CcmH/CycL/Ccl2/NrfF family.</text>
</comment>
<evidence type="ECO:0000256" key="6">
    <source>
        <dbReference type="ARBA" id="ARBA00023004"/>
    </source>
</evidence>
<keyword evidence="7" id="KW-0812">Transmembrane</keyword>
<dbReference type="InterPro" id="IPR051263">
    <property type="entry name" value="C-type_cytochrome_biogenesis"/>
</dbReference>
<evidence type="ECO:0000256" key="3">
    <source>
        <dbReference type="ARBA" id="ARBA00022723"/>
    </source>
</evidence>
<dbReference type="EMBL" id="JAJITC010000019">
    <property type="protein sequence ID" value="MCC8405398.1"/>
    <property type="molecule type" value="Genomic_DNA"/>
</dbReference>
<protein>
    <recommendedName>
        <fullName evidence="7">Cytochrome c-type biogenesis protein</fullName>
    </recommendedName>
</protein>
<dbReference type="InterPro" id="IPR005616">
    <property type="entry name" value="CcmH/CycL/Ccl2/NrfF_N"/>
</dbReference>
<evidence type="ECO:0000256" key="5">
    <source>
        <dbReference type="ARBA" id="ARBA00022748"/>
    </source>
</evidence>
<feature type="domain" description="CcmH/CycL/Ccl2/NrfF N-terminal" evidence="8">
    <location>
        <begin position="10"/>
        <end position="124"/>
    </location>
</feature>
<keyword evidence="7" id="KW-0472">Membrane</keyword>
<accession>A0ABS8KLQ7</accession>
<keyword evidence="2 7" id="KW-0349">Heme</keyword>
<dbReference type="InterPro" id="IPR038297">
    <property type="entry name" value="CcmH/CycL/NrfF/Ccl2_sf"/>
</dbReference>
<dbReference type="Gene3D" id="1.10.8.640">
    <property type="entry name" value="Cytochrome C biogenesis protein"/>
    <property type="match status" value="1"/>
</dbReference>
<keyword evidence="10" id="KW-1185">Reference proteome</keyword>
<evidence type="ECO:0000256" key="2">
    <source>
        <dbReference type="ARBA" id="ARBA00022617"/>
    </source>
</evidence>
<comment type="caution">
    <text evidence="9">The sequence shown here is derived from an EMBL/GenBank/DDBJ whole genome shotgun (WGS) entry which is preliminary data.</text>
</comment>
<dbReference type="Proteomes" id="UP001430614">
    <property type="component" value="Unassembled WGS sequence"/>
</dbReference>
<name>A0ABS8KLQ7_9BURK</name>